<organism evidence="1 2">
    <name type="scientific">Racocetra fulgida</name>
    <dbReference type="NCBI Taxonomy" id="60492"/>
    <lineage>
        <taxon>Eukaryota</taxon>
        <taxon>Fungi</taxon>
        <taxon>Fungi incertae sedis</taxon>
        <taxon>Mucoromycota</taxon>
        <taxon>Glomeromycotina</taxon>
        <taxon>Glomeromycetes</taxon>
        <taxon>Diversisporales</taxon>
        <taxon>Gigasporaceae</taxon>
        <taxon>Racocetra</taxon>
    </lineage>
</organism>
<evidence type="ECO:0000313" key="2">
    <source>
        <dbReference type="Proteomes" id="UP000789396"/>
    </source>
</evidence>
<dbReference type="Proteomes" id="UP000789396">
    <property type="component" value="Unassembled WGS sequence"/>
</dbReference>
<feature type="non-terminal residue" evidence="1">
    <location>
        <position position="115"/>
    </location>
</feature>
<gene>
    <name evidence="1" type="ORF">RFULGI_LOCUS18474</name>
</gene>
<proteinExistence type="predicted"/>
<reference evidence="1" key="1">
    <citation type="submission" date="2021-06" db="EMBL/GenBank/DDBJ databases">
        <authorList>
            <person name="Kallberg Y."/>
            <person name="Tangrot J."/>
            <person name="Rosling A."/>
        </authorList>
    </citation>
    <scope>NUCLEOTIDE SEQUENCE</scope>
    <source>
        <strain evidence="1">IN212</strain>
    </source>
</reference>
<dbReference type="OrthoDB" id="10265193at2759"/>
<feature type="non-terminal residue" evidence="1">
    <location>
        <position position="1"/>
    </location>
</feature>
<dbReference type="EMBL" id="CAJVPZ010081194">
    <property type="protein sequence ID" value="CAG8808315.1"/>
    <property type="molecule type" value="Genomic_DNA"/>
</dbReference>
<evidence type="ECO:0000313" key="1">
    <source>
        <dbReference type="EMBL" id="CAG8808315.1"/>
    </source>
</evidence>
<accession>A0A9N9PCU3</accession>
<comment type="caution">
    <text evidence="1">The sequence shown here is derived from an EMBL/GenBank/DDBJ whole genome shotgun (WGS) entry which is preliminary data.</text>
</comment>
<protein>
    <submittedName>
        <fullName evidence="1">2259_t:CDS:1</fullName>
    </submittedName>
</protein>
<keyword evidence="2" id="KW-1185">Reference proteome</keyword>
<dbReference type="AlphaFoldDB" id="A0A9N9PCU3"/>
<sequence>RPLRPHEAEKAKKAPSESFEIPEDIKQRIENIQKIVTKTEDTREKGDPRNLDFIRGMQIRILESLDKVHEQLRTLDGSPKETRISRIPLDGGNDHAIRDLKEDVQRIASKIESLD</sequence>
<name>A0A9N9PCU3_9GLOM</name>